<organism evidence="3 4">
    <name type="scientific">Pseudoxanthomonas mexicana</name>
    <dbReference type="NCBI Taxonomy" id="128785"/>
    <lineage>
        <taxon>Bacteria</taxon>
        <taxon>Pseudomonadati</taxon>
        <taxon>Pseudomonadota</taxon>
        <taxon>Gammaproteobacteria</taxon>
        <taxon>Lysobacterales</taxon>
        <taxon>Lysobacteraceae</taxon>
        <taxon>Pseudoxanthomonas</taxon>
    </lineage>
</organism>
<dbReference type="SFLD" id="SFLDS00019">
    <property type="entry name" value="Glutathione_Transferase_(cytos"/>
    <property type="match status" value="1"/>
</dbReference>
<dbReference type="GO" id="GO:0004364">
    <property type="term" value="F:glutathione transferase activity"/>
    <property type="evidence" value="ECO:0007669"/>
    <property type="project" value="TreeGrafter"/>
</dbReference>
<sequence length="250" mass="28435">MAETLTVIGNYLSPYVRKVLVCLELKGIPYRIDPIAPFVGNEDFSRLSPLRRIPVLIEGDLVLNDSTVICEYLQDRFPAPSLYPADPVDRAKARWLEEYADSYLGDVVIWRMFFQKGVRRFLFNQGTDEEVVRRAREEELPVALDYLEPRLPGNGWIFGELSIADISIASFFRNATFVRYQVDPLRWPRTAAFVARALALPAFARLATFEDRTLRTPLPEQRAVLAQMGAPLTETTYGDAAPRYGVMRLG</sequence>
<dbReference type="PANTHER" id="PTHR42673">
    <property type="entry name" value="MALEYLACETOACETATE ISOMERASE"/>
    <property type="match status" value="1"/>
</dbReference>
<dbReference type="Pfam" id="PF14497">
    <property type="entry name" value="GST_C_3"/>
    <property type="match status" value="1"/>
</dbReference>
<feature type="domain" description="GST N-terminal" evidence="1">
    <location>
        <begin position="3"/>
        <end position="81"/>
    </location>
</feature>
<dbReference type="InterPro" id="IPR036282">
    <property type="entry name" value="Glutathione-S-Trfase_C_sf"/>
</dbReference>
<dbReference type="Gene3D" id="3.40.30.10">
    <property type="entry name" value="Glutaredoxin"/>
    <property type="match status" value="1"/>
</dbReference>
<dbReference type="CDD" id="cd00299">
    <property type="entry name" value="GST_C_family"/>
    <property type="match status" value="1"/>
</dbReference>
<proteinExistence type="predicted"/>
<evidence type="ECO:0000313" key="3">
    <source>
        <dbReference type="EMBL" id="QNN76615.1"/>
    </source>
</evidence>
<dbReference type="Gene3D" id="1.20.1050.10">
    <property type="match status" value="1"/>
</dbReference>
<gene>
    <name evidence="3" type="ORF">IAE60_11740</name>
</gene>
<dbReference type="SUPFAM" id="SSF52833">
    <property type="entry name" value="Thioredoxin-like"/>
    <property type="match status" value="1"/>
</dbReference>
<dbReference type="GO" id="GO:0006749">
    <property type="term" value="P:glutathione metabolic process"/>
    <property type="evidence" value="ECO:0007669"/>
    <property type="project" value="TreeGrafter"/>
</dbReference>
<dbReference type="PANTHER" id="PTHR42673:SF21">
    <property type="entry name" value="GLUTATHIONE S-TRANSFERASE YFCF"/>
    <property type="match status" value="1"/>
</dbReference>
<dbReference type="InterPro" id="IPR036249">
    <property type="entry name" value="Thioredoxin-like_sf"/>
</dbReference>
<evidence type="ECO:0000313" key="4">
    <source>
        <dbReference type="Proteomes" id="UP000515838"/>
    </source>
</evidence>
<dbReference type="EMBL" id="CP060731">
    <property type="protein sequence ID" value="QNN76615.1"/>
    <property type="molecule type" value="Genomic_DNA"/>
</dbReference>
<dbReference type="SFLD" id="SFLDG00358">
    <property type="entry name" value="Main_(cytGST)"/>
    <property type="match status" value="1"/>
</dbReference>
<dbReference type="AlphaFoldDB" id="A0A7G9T940"/>
<dbReference type="InterPro" id="IPR004046">
    <property type="entry name" value="GST_C"/>
</dbReference>
<feature type="domain" description="GST C-terminal" evidence="2">
    <location>
        <begin position="86"/>
        <end position="218"/>
    </location>
</feature>
<dbReference type="GeneID" id="81471648"/>
<dbReference type="InterPro" id="IPR004045">
    <property type="entry name" value="Glutathione_S-Trfase_N"/>
</dbReference>
<dbReference type="Proteomes" id="UP000515838">
    <property type="component" value="Chromosome"/>
</dbReference>
<evidence type="ECO:0000259" key="1">
    <source>
        <dbReference type="PROSITE" id="PS50404"/>
    </source>
</evidence>
<keyword evidence="3" id="KW-0808">Transferase</keyword>
<dbReference type="GO" id="GO:0006559">
    <property type="term" value="P:L-phenylalanine catabolic process"/>
    <property type="evidence" value="ECO:0007669"/>
    <property type="project" value="TreeGrafter"/>
</dbReference>
<dbReference type="RefSeq" id="WP_187572388.1">
    <property type="nucleotide sequence ID" value="NZ_CP060731.1"/>
</dbReference>
<protein>
    <submittedName>
        <fullName evidence="3">Glutathione S-transferase family protein</fullName>
    </submittedName>
</protein>
<dbReference type="PROSITE" id="PS50404">
    <property type="entry name" value="GST_NTER"/>
    <property type="match status" value="1"/>
</dbReference>
<reference evidence="3 4" key="1">
    <citation type="submission" date="2020-08" db="EMBL/GenBank/DDBJ databases">
        <title>Streptomycin Non-resistant strain, P. mexicana.</title>
        <authorList>
            <person name="Ganesh-Kumar S."/>
            <person name="Zhe T."/>
            <person name="Yu Z."/>
            <person name="Min Y."/>
        </authorList>
    </citation>
    <scope>NUCLEOTIDE SEQUENCE [LARGE SCALE GENOMIC DNA]</scope>
    <source>
        <strain evidence="3 4">GTZY2</strain>
    </source>
</reference>
<dbReference type="Pfam" id="PF13417">
    <property type="entry name" value="GST_N_3"/>
    <property type="match status" value="1"/>
</dbReference>
<dbReference type="SUPFAM" id="SSF47616">
    <property type="entry name" value="GST C-terminal domain-like"/>
    <property type="match status" value="1"/>
</dbReference>
<dbReference type="InterPro" id="IPR010987">
    <property type="entry name" value="Glutathione-S-Trfase_C-like"/>
</dbReference>
<dbReference type="PROSITE" id="PS50405">
    <property type="entry name" value="GST_CTER"/>
    <property type="match status" value="1"/>
</dbReference>
<dbReference type="CDD" id="cd00570">
    <property type="entry name" value="GST_N_family"/>
    <property type="match status" value="1"/>
</dbReference>
<evidence type="ECO:0000259" key="2">
    <source>
        <dbReference type="PROSITE" id="PS50405"/>
    </source>
</evidence>
<accession>A0A7G9T940</accession>
<name>A0A7G9T940_PSEMX</name>
<dbReference type="InterPro" id="IPR040079">
    <property type="entry name" value="Glutathione_S-Trfase"/>
</dbReference>
<dbReference type="GO" id="GO:0016034">
    <property type="term" value="F:maleylacetoacetate isomerase activity"/>
    <property type="evidence" value="ECO:0007669"/>
    <property type="project" value="TreeGrafter"/>
</dbReference>